<dbReference type="EMBL" id="QASN01000002">
    <property type="protein sequence ID" value="PTU76529.1"/>
    <property type="molecule type" value="Genomic_DNA"/>
</dbReference>
<evidence type="ECO:0000259" key="1">
    <source>
        <dbReference type="PROSITE" id="PS51186"/>
    </source>
</evidence>
<dbReference type="PROSITE" id="PS51186">
    <property type="entry name" value="GNAT"/>
    <property type="match status" value="1"/>
</dbReference>
<name>A0A2T5PFL6_9PSED</name>
<dbReference type="CDD" id="cd04301">
    <property type="entry name" value="NAT_SF"/>
    <property type="match status" value="1"/>
</dbReference>
<keyword evidence="2" id="KW-0808">Transferase</keyword>
<evidence type="ECO:0000313" key="3">
    <source>
        <dbReference type="Proteomes" id="UP000244064"/>
    </source>
</evidence>
<dbReference type="SUPFAM" id="SSF55729">
    <property type="entry name" value="Acyl-CoA N-acyltransferases (Nat)"/>
    <property type="match status" value="1"/>
</dbReference>
<keyword evidence="3" id="KW-1185">Reference proteome</keyword>
<sequence length="163" mass="17765">MTAADLPAVMQIQAQCYAPSLLESAAVIARRLHNNPQQCWVAEDTLGVCAYLFAYPSKLGSITPLDGDFPRHAAPDCLYLHDLAVANRAAGRGIGPQLVAHGLNHARDQALPWSALVSVQDSAGFWNRQGFAQEPTLDERQRGVLQSYRIPARYLVCPLVETA</sequence>
<dbReference type="InterPro" id="IPR016181">
    <property type="entry name" value="Acyl_CoA_acyltransferase"/>
</dbReference>
<organism evidence="2 3">
    <name type="scientific">Pseudomonas mangrovi</name>
    <dbReference type="NCBI Taxonomy" id="2161748"/>
    <lineage>
        <taxon>Bacteria</taxon>
        <taxon>Pseudomonadati</taxon>
        <taxon>Pseudomonadota</taxon>
        <taxon>Gammaproteobacteria</taxon>
        <taxon>Pseudomonadales</taxon>
        <taxon>Pseudomonadaceae</taxon>
        <taxon>Pseudomonas</taxon>
    </lineage>
</organism>
<protein>
    <submittedName>
        <fullName evidence="2">Histone acetyltransferase</fullName>
    </submittedName>
</protein>
<dbReference type="RefSeq" id="WP_108104734.1">
    <property type="nucleotide sequence ID" value="NZ_QASN01000002.1"/>
</dbReference>
<comment type="caution">
    <text evidence="2">The sequence shown here is derived from an EMBL/GenBank/DDBJ whole genome shotgun (WGS) entry which is preliminary data.</text>
</comment>
<dbReference type="InterPro" id="IPR000182">
    <property type="entry name" value="GNAT_dom"/>
</dbReference>
<proteinExistence type="predicted"/>
<dbReference type="Gene3D" id="3.40.630.30">
    <property type="match status" value="1"/>
</dbReference>
<gene>
    <name evidence="2" type="ORF">DBO85_01905</name>
</gene>
<accession>A0A2T5PFL6</accession>
<dbReference type="OrthoDB" id="359414at2"/>
<dbReference type="Proteomes" id="UP000244064">
    <property type="component" value="Unassembled WGS sequence"/>
</dbReference>
<dbReference type="GO" id="GO:0016747">
    <property type="term" value="F:acyltransferase activity, transferring groups other than amino-acyl groups"/>
    <property type="evidence" value="ECO:0007669"/>
    <property type="project" value="InterPro"/>
</dbReference>
<feature type="domain" description="N-acetyltransferase" evidence="1">
    <location>
        <begin position="1"/>
        <end position="160"/>
    </location>
</feature>
<reference evidence="2 3" key="1">
    <citation type="submission" date="2018-04" db="EMBL/GenBank/DDBJ databases">
        <title>Pseudomonas sp. nov., isolated from mangrove soil.</title>
        <authorList>
            <person name="Chen C."/>
        </authorList>
    </citation>
    <scope>NUCLEOTIDE SEQUENCE [LARGE SCALE GENOMIC DNA]</scope>
    <source>
        <strain evidence="2 3">TC-11</strain>
    </source>
</reference>
<dbReference type="AlphaFoldDB" id="A0A2T5PFL6"/>
<evidence type="ECO:0000313" key="2">
    <source>
        <dbReference type="EMBL" id="PTU76529.1"/>
    </source>
</evidence>
<dbReference type="Pfam" id="PF00583">
    <property type="entry name" value="Acetyltransf_1"/>
    <property type="match status" value="1"/>
</dbReference>